<sequence>MKLDLLFIVAHPDDVELGAAGTILKHKKAGKKVGIIDLTRGELGTRGTPETRKTEAEHASKILKLDVRDNLGIRDGFFKNDEEHQLKVIAAIRKYQPEIVVTNAYHDRHPDHGRACELVNDSCFLAGLQKIETVEQGKPQAPHRPRLLLHLIQDTYIKPDIVIDISEFMEQKLEAIRAYKTQFFVEGVNSDEPQTYISNPAFMELIIGRTREYGRSIQVDHAEGFLSRKILGVDNLFDLR</sequence>
<reference evidence="1 2" key="1">
    <citation type="submission" date="2016-07" db="EMBL/GenBank/DDBJ databases">
        <title>Genome of Pelobium manganitolerans.</title>
        <authorList>
            <person name="Wu S."/>
            <person name="Wang G."/>
        </authorList>
    </citation>
    <scope>NUCLEOTIDE SEQUENCE [LARGE SCALE GENOMIC DNA]</scope>
    <source>
        <strain evidence="1 2">YS-25</strain>
    </source>
</reference>
<dbReference type="PANTHER" id="PTHR12993">
    <property type="entry name" value="N-ACETYLGLUCOSAMINYL-PHOSPHATIDYLINOSITOL DE-N-ACETYLASE-RELATED"/>
    <property type="match status" value="1"/>
</dbReference>
<organism evidence="1 2">
    <name type="scientific">Pelobium manganitolerans</name>
    <dbReference type="NCBI Taxonomy" id="1842495"/>
    <lineage>
        <taxon>Bacteria</taxon>
        <taxon>Pseudomonadati</taxon>
        <taxon>Bacteroidota</taxon>
        <taxon>Sphingobacteriia</taxon>
        <taxon>Sphingobacteriales</taxon>
        <taxon>Sphingobacteriaceae</taxon>
        <taxon>Pelobium</taxon>
    </lineage>
</organism>
<comment type="caution">
    <text evidence="1">The sequence shown here is derived from an EMBL/GenBank/DDBJ whole genome shotgun (WGS) entry which is preliminary data.</text>
</comment>
<dbReference type="Gene3D" id="3.40.50.10320">
    <property type="entry name" value="LmbE-like"/>
    <property type="match status" value="1"/>
</dbReference>
<dbReference type="NCBIfam" id="TIGR04001">
    <property type="entry name" value="thiol_BshB1"/>
    <property type="match status" value="1"/>
</dbReference>
<dbReference type="OrthoDB" id="9778719at2"/>
<dbReference type="InterPro" id="IPR003737">
    <property type="entry name" value="GlcNAc_PI_deacetylase-related"/>
</dbReference>
<keyword evidence="2" id="KW-1185">Reference proteome</keyword>
<dbReference type="GO" id="GO:0019213">
    <property type="term" value="F:deacetylase activity"/>
    <property type="evidence" value="ECO:0007669"/>
    <property type="project" value="InterPro"/>
</dbReference>
<dbReference type="EMBL" id="MBTA01000023">
    <property type="protein sequence ID" value="RKD16297.1"/>
    <property type="molecule type" value="Genomic_DNA"/>
</dbReference>
<proteinExistence type="predicted"/>
<dbReference type="GO" id="GO:0016811">
    <property type="term" value="F:hydrolase activity, acting on carbon-nitrogen (but not peptide) bonds, in linear amides"/>
    <property type="evidence" value="ECO:0007669"/>
    <property type="project" value="TreeGrafter"/>
</dbReference>
<dbReference type="AlphaFoldDB" id="A0A419S625"/>
<dbReference type="SUPFAM" id="SSF102588">
    <property type="entry name" value="LmbE-like"/>
    <property type="match status" value="1"/>
</dbReference>
<gene>
    <name evidence="1" type="ORF">BCY91_05350</name>
</gene>
<dbReference type="InterPro" id="IPR023842">
    <property type="entry name" value="Bacillithiol_biosynth_BshB1"/>
</dbReference>
<protein>
    <submittedName>
        <fullName evidence="1">Bacillithiol biosynthesis deacetylase BshB1</fullName>
    </submittedName>
</protein>
<dbReference type="InterPro" id="IPR024078">
    <property type="entry name" value="LmbE-like_dom_sf"/>
</dbReference>
<accession>A0A419S625</accession>
<evidence type="ECO:0000313" key="2">
    <source>
        <dbReference type="Proteomes" id="UP000283433"/>
    </source>
</evidence>
<dbReference type="Pfam" id="PF02585">
    <property type="entry name" value="PIG-L"/>
    <property type="match status" value="1"/>
</dbReference>
<dbReference type="GO" id="GO:0071793">
    <property type="term" value="P:bacillithiol biosynthetic process"/>
    <property type="evidence" value="ECO:0007669"/>
    <property type="project" value="InterPro"/>
</dbReference>
<name>A0A419S625_9SPHI</name>
<dbReference type="PANTHER" id="PTHR12993:SF30">
    <property type="entry name" value="N-ACETYL-ALPHA-D-GLUCOSAMINYL L-MALATE DEACETYLASE 1"/>
    <property type="match status" value="1"/>
</dbReference>
<dbReference type="Proteomes" id="UP000283433">
    <property type="component" value="Unassembled WGS sequence"/>
</dbReference>
<evidence type="ECO:0000313" key="1">
    <source>
        <dbReference type="EMBL" id="RKD16297.1"/>
    </source>
</evidence>
<dbReference type="RefSeq" id="WP_120181798.1">
    <property type="nucleotide sequence ID" value="NZ_MBTA01000023.1"/>
</dbReference>